<dbReference type="RefSeq" id="XP_031929525.1">
    <property type="nucleotide sequence ID" value="XM_032070133.1"/>
</dbReference>
<dbReference type="GO" id="GO:0000324">
    <property type="term" value="C:fungal-type vacuole"/>
    <property type="evidence" value="ECO:0007669"/>
    <property type="project" value="TreeGrafter"/>
</dbReference>
<evidence type="ECO:0000256" key="3">
    <source>
        <dbReference type="ARBA" id="ARBA00022989"/>
    </source>
</evidence>
<evidence type="ECO:0000256" key="4">
    <source>
        <dbReference type="ARBA" id="ARBA00023136"/>
    </source>
</evidence>
<dbReference type="Pfam" id="PF04479">
    <property type="entry name" value="RTA1"/>
    <property type="match status" value="1"/>
</dbReference>
<evidence type="ECO:0000256" key="5">
    <source>
        <dbReference type="SAM" id="Phobius"/>
    </source>
</evidence>
<keyword evidence="2 5" id="KW-0812">Transmembrane</keyword>
<feature type="transmembrane region" description="Helical" evidence="5">
    <location>
        <begin position="261"/>
        <end position="279"/>
    </location>
</feature>
<feature type="transmembrane region" description="Helical" evidence="5">
    <location>
        <begin position="218"/>
        <end position="241"/>
    </location>
</feature>
<dbReference type="AlphaFoldDB" id="A0A5N7A9B7"/>
<reference evidence="6 7" key="1">
    <citation type="submission" date="2019-04" db="EMBL/GenBank/DDBJ databases">
        <title>Friends and foes A comparative genomics studyof 23 Aspergillus species from section Flavi.</title>
        <authorList>
            <consortium name="DOE Joint Genome Institute"/>
            <person name="Kjaerbolling I."/>
            <person name="Vesth T."/>
            <person name="Frisvad J.C."/>
            <person name="Nybo J.L."/>
            <person name="Theobald S."/>
            <person name="Kildgaard S."/>
            <person name="Isbrandt T."/>
            <person name="Kuo A."/>
            <person name="Sato A."/>
            <person name="Lyhne E.K."/>
            <person name="Kogle M.E."/>
            <person name="Wiebenga A."/>
            <person name="Kun R.S."/>
            <person name="Lubbers R.J."/>
            <person name="Makela M.R."/>
            <person name="Barry K."/>
            <person name="Chovatia M."/>
            <person name="Clum A."/>
            <person name="Daum C."/>
            <person name="Haridas S."/>
            <person name="He G."/>
            <person name="LaButti K."/>
            <person name="Lipzen A."/>
            <person name="Mondo S."/>
            <person name="Riley R."/>
            <person name="Salamov A."/>
            <person name="Simmons B.A."/>
            <person name="Magnuson J.K."/>
            <person name="Henrissat B."/>
            <person name="Mortensen U.H."/>
            <person name="Larsen T.O."/>
            <person name="Devries R.P."/>
            <person name="Grigoriev I.V."/>
            <person name="Machida M."/>
            <person name="Baker S.E."/>
            <person name="Andersen M.R."/>
        </authorList>
    </citation>
    <scope>NUCLEOTIDE SEQUENCE [LARGE SCALE GENOMIC DNA]</scope>
    <source>
        <strain evidence="6 7">CBS 763.97</strain>
    </source>
</reference>
<dbReference type="PANTHER" id="PTHR31465:SF9">
    <property type="entry name" value="SPHINGOID LONG-CHAIN BASE TRANSPORTER RSB1"/>
    <property type="match status" value="1"/>
</dbReference>
<dbReference type="OrthoDB" id="4521223at2759"/>
<gene>
    <name evidence="6" type="ORF">BDV27DRAFT_143622</name>
</gene>
<dbReference type="EMBL" id="ML737613">
    <property type="protein sequence ID" value="KAE8366444.1"/>
    <property type="molecule type" value="Genomic_DNA"/>
</dbReference>
<comment type="subcellular location">
    <subcellularLocation>
        <location evidence="1">Membrane</location>
        <topology evidence="1">Multi-pass membrane protein</topology>
    </subcellularLocation>
</comment>
<evidence type="ECO:0000256" key="2">
    <source>
        <dbReference type="ARBA" id="ARBA00022692"/>
    </source>
</evidence>
<organism evidence="6 7">
    <name type="scientific">Aspergillus caelatus</name>
    <dbReference type="NCBI Taxonomy" id="61420"/>
    <lineage>
        <taxon>Eukaryota</taxon>
        <taxon>Fungi</taxon>
        <taxon>Dikarya</taxon>
        <taxon>Ascomycota</taxon>
        <taxon>Pezizomycotina</taxon>
        <taxon>Eurotiomycetes</taxon>
        <taxon>Eurotiomycetidae</taxon>
        <taxon>Eurotiales</taxon>
        <taxon>Aspergillaceae</taxon>
        <taxon>Aspergillus</taxon>
        <taxon>Aspergillus subgen. Circumdati</taxon>
    </lineage>
</organism>
<evidence type="ECO:0000313" key="7">
    <source>
        <dbReference type="Proteomes" id="UP000326268"/>
    </source>
</evidence>
<evidence type="ECO:0000256" key="1">
    <source>
        <dbReference type="ARBA" id="ARBA00004141"/>
    </source>
</evidence>
<dbReference type="PANTHER" id="PTHR31465">
    <property type="entry name" value="PROTEIN RTA1-RELATED"/>
    <property type="match status" value="1"/>
</dbReference>
<feature type="transmembrane region" description="Helical" evidence="5">
    <location>
        <begin position="27"/>
        <end position="47"/>
    </location>
</feature>
<keyword evidence="7" id="KW-1185">Reference proteome</keyword>
<proteinExistence type="predicted"/>
<protein>
    <submittedName>
        <fullName evidence="6">Putative RTA1 domain protein</fullName>
    </submittedName>
</protein>
<feature type="transmembrane region" description="Helical" evidence="5">
    <location>
        <begin position="165"/>
        <end position="191"/>
    </location>
</feature>
<feature type="transmembrane region" description="Helical" evidence="5">
    <location>
        <begin position="130"/>
        <end position="153"/>
    </location>
</feature>
<dbReference type="Proteomes" id="UP000326268">
    <property type="component" value="Unassembled WGS sequence"/>
</dbReference>
<dbReference type="GO" id="GO:0005886">
    <property type="term" value="C:plasma membrane"/>
    <property type="evidence" value="ECO:0007669"/>
    <property type="project" value="TreeGrafter"/>
</dbReference>
<evidence type="ECO:0000313" key="6">
    <source>
        <dbReference type="EMBL" id="KAE8366444.1"/>
    </source>
</evidence>
<sequence>MSEMNMDDCTLATCPIDLAYINYQPNIPANVLFLVIFGLLLAAQIALGTWFRIWTYMGAMTAGLILEILGYIGRLMMHRNPFDFNAFLLYLICLTIAPAFFTAAIYICLGRIVIVYGEDISRIRPRTYTIVFVTCDIIALVLQAAGGAITSIADSDQKSLSDTGVNIMIAGLAFQVASLTLFIVLASEFALRVRRSSEDMKNASTASVRSGLKWKMFLLAYANPIKGLAIAVLTIFTRSIFRVAELKGGFNSDLANDEISLMILESTMIAIACICMTAAHPAVAMGRRWGELSAKPRRGVVSSKVSQASSEIEMMNA</sequence>
<accession>A0A5N7A9B7</accession>
<feature type="transmembrane region" description="Helical" evidence="5">
    <location>
        <begin position="84"/>
        <end position="109"/>
    </location>
</feature>
<keyword evidence="4 5" id="KW-0472">Membrane</keyword>
<keyword evidence="3 5" id="KW-1133">Transmembrane helix</keyword>
<dbReference type="InterPro" id="IPR007568">
    <property type="entry name" value="RTA1"/>
</dbReference>
<feature type="transmembrane region" description="Helical" evidence="5">
    <location>
        <begin position="54"/>
        <end position="72"/>
    </location>
</feature>
<name>A0A5N7A9B7_9EURO</name>
<dbReference type="GeneID" id="43654579"/>